<sequence length="141" mass="16034">MGFLKVLLVFCIFYNIVAVGYGITYKPTWESLDTRPLPQWYDDAKFGIFIHWGVYSVPKSEEQLSNSNSRGNCPSGPTYQEFANDFTAELFDPEAWADLFKKAGAKYVVLTCKHSDGYTLWPSIYSSSWNAKDVGPHRDLV</sequence>
<dbReference type="SUPFAM" id="SSF51445">
    <property type="entry name" value="(Trans)glycosidases"/>
    <property type="match status" value="1"/>
</dbReference>
<keyword evidence="6" id="KW-0326">Glycosidase</keyword>
<evidence type="ECO:0000256" key="2">
    <source>
        <dbReference type="ARBA" id="ARBA00007951"/>
    </source>
</evidence>
<keyword evidence="10" id="KW-1185">Reference proteome</keyword>
<dbReference type="PRINTS" id="PR00741">
    <property type="entry name" value="GLHYDRLASE29"/>
</dbReference>
<accession>A0A8K0CM67</accession>
<keyword evidence="5" id="KW-0378">Hydrolase</keyword>
<dbReference type="InterPro" id="IPR057739">
    <property type="entry name" value="Glyco_hydro_29_N"/>
</dbReference>
<dbReference type="InterPro" id="IPR017853">
    <property type="entry name" value="GH"/>
</dbReference>
<reference evidence="9" key="1">
    <citation type="submission" date="2019-08" db="EMBL/GenBank/DDBJ databases">
        <title>The genome of the North American firefly Photinus pyralis.</title>
        <authorList>
            <consortium name="Photinus pyralis genome working group"/>
            <person name="Fallon T.R."/>
            <person name="Sander Lower S.E."/>
            <person name="Weng J.-K."/>
        </authorList>
    </citation>
    <scope>NUCLEOTIDE SEQUENCE</scope>
    <source>
        <strain evidence="9">TRF0915ILg1</strain>
        <tissue evidence="9">Whole body</tissue>
    </source>
</reference>
<dbReference type="PANTHER" id="PTHR10030:SF37">
    <property type="entry name" value="ALPHA-L-FUCOSIDASE-RELATED"/>
    <property type="match status" value="1"/>
</dbReference>
<evidence type="ECO:0000256" key="4">
    <source>
        <dbReference type="ARBA" id="ARBA00022729"/>
    </source>
</evidence>
<proteinExistence type="inferred from homology"/>
<feature type="domain" description="Glycoside hydrolase family 29 N-terminal" evidence="8">
    <location>
        <begin position="24"/>
        <end position="141"/>
    </location>
</feature>
<dbReference type="EC" id="3.2.1.51" evidence="3"/>
<dbReference type="GO" id="GO:0004560">
    <property type="term" value="F:alpha-L-fucosidase activity"/>
    <property type="evidence" value="ECO:0007669"/>
    <property type="project" value="UniProtKB-EC"/>
</dbReference>
<evidence type="ECO:0000313" key="9">
    <source>
        <dbReference type="EMBL" id="KAF2887561.1"/>
    </source>
</evidence>
<dbReference type="EMBL" id="VTPC01082857">
    <property type="protein sequence ID" value="KAF2887561.1"/>
    <property type="molecule type" value="Genomic_DNA"/>
</dbReference>
<dbReference type="Pfam" id="PF01120">
    <property type="entry name" value="Alpha_L_fucos"/>
    <property type="match status" value="1"/>
</dbReference>
<keyword evidence="7" id="KW-1133">Transmembrane helix</keyword>
<dbReference type="SMART" id="SM00812">
    <property type="entry name" value="Alpha_L_fucos"/>
    <property type="match status" value="1"/>
</dbReference>
<evidence type="ECO:0000256" key="7">
    <source>
        <dbReference type="SAM" id="Phobius"/>
    </source>
</evidence>
<comment type="function">
    <text evidence="1">Alpha-L-fucosidase is responsible for hydrolyzing the alpha-1,6-linked fucose joined to the reducing-end N-acetylglucosamine of the carbohydrate moieties of glycoproteins.</text>
</comment>
<dbReference type="AlphaFoldDB" id="A0A8K0CM67"/>
<dbReference type="GO" id="GO:0005764">
    <property type="term" value="C:lysosome"/>
    <property type="evidence" value="ECO:0007669"/>
    <property type="project" value="TreeGrafter"/>
</dbReference>
<feature type="non-terminal residue" evidence="9">
    <location>
        <position position="141"/>
    </location>
</feature>
<evidence type="ECO:0000256" key="6">
    <source>
        <dbReference type="ARBA" id="ARBA00023295"/>
    </source>
</evidence>
<evidence type="ECO:0000256" key="3">
    <source>
        <dbReference type="ARBA" id="ARBA00012662"/>
    </source>
</evidence>
<evidence type="ECO:0000259" key="8">
    <source>
        <dbReference type="Pfam" id="PF01120"/>
    </source>
</evidence>
<protein>
    <recommendedName>
        <fullName evidence="3">alpha-L-fucosidase</fullName>
        <ecNumber evidence="3">3.2.1.51</ecNumber>
    </recommendedName>
</protein>
<organism evidence="9 10">
    <name type="scientific">Ignelater luminosus</name>
    <name type="common">Cucubano</name>
    <name type="synonym">Pyrophorus luminosus</name>
    <dbReference type="NCBI Taxonomy" id="2038154"/>
    <lineage>
        <taxon>Eukaryota</taxon>
        <taxon>Metazoa</taxon>
        <taxon>Ecdysozoa</taxon>
        <taxon>Arthropoda</taxon>
        <taxon>Hexapoda</taxon>
        <taxon>Insecta</taxon>
        <taxon>Pterygota</taxon>
        <taxon>Neoptera</taxon>
        <taxon>Endopterygota</taxon>
        <taxon>Coleoptera</taxon>
        <taxon>Polyphaga</taxon>
        <taxon>Elateriformia</taxon>
        <taxon>Elateroidea</taxon>
        <taxon>Elateridae</taxon>
        <taxon>Agrypninae</taxon>
        <taxon>Pyrophorini</taxon>
        <taxon>Ignelater</taxon>
    </lineage>
</organism>
<evidence type="ECO:0000256" key="1">
    <source>
        <dbReference type="ARBA" id="ARBA00004071"/>
    </source>
</evidence>
<evidence type="ECO:0000313" key="10">
    <source>
        <dbReference type="Proteomes" id="UP000801492"/>
    </source>
</evidence>
<evidence type="ECO:0000256" key="5">
    <source>
        <dbReference type="ARBA" id="ARBA00022801"/>
    </source>
</evidence>
<gene>
    <name evidence="9" type="ORF">ILUMI_18612</name>
</gene>
<dbReference type="OrthoDB" id="6730343at2759"/>
<name>A0A8K0CM67_IGNLU</name>
<dbReference type="GO" id="GO:0006004">
    <property type="term" value="P:fucose metabolic process"/>
    <property type="evidence" value="ECO:0007669"/>
    <property type="project" value="InterPro"/>
</dbReference>
<comment type="similarity">
    <text evidence="2">Belongs to the glycosyl hydrolase 29 family.</text>
</comment>
<keyword evidence="4" id="KW-0732">Signal</keyword>
<comment type="caution">
    <text evidence="9">The sequence shown here is derived from an EMBL/GenBank/DDBJ whole genome shotgun (WGS) entry which is preliminary data.</text>
</comment>
<dbReference type="PANTHER" id="PTHR10030">
    <property type="entry name" value="ALPHA-L-FUCOSIDASE"/>
    <property type="match status" value="1"/>
</dbReference>
<dbReference type="Proteomes" id="UP000801492">
    <property type="component" value="Unassembled WGS sequence"/>
</dbReference>
<keyword evidence="7" id="KW-0812">Transmembrane</keyword>
<keyword evidence="7" id="KW-0472">Membrane</keyword>
<dbReference type="InterPro" id="IPR016286">
    <property type="entry name" value="FUC_metazoa-typ"/>
</dbReference>
<dbReference type="Gene3D" id="3.20.20.80">
    <property type="entry name" value="Glycosidases"/>
    <property type="match status" value="1"/>
</dbReference>
<dbReference type="InterPro" id="IPR000933">
    <property type="entry name" value="Glyco_hydro_29"/>
</dbReference>
<dbReference type="GO" id="GO:0016139">
    <property type="term" value="P:glycoside catabolic process"/>
    <property type="evidence" value="ECO:0007669"/>
    <property type="project" value="TreeGrafter"/>
</dbReference>
<feature type="transmembrane region" description="Helical" evidence="7">
    <location>
        <begin position="6"/>
        <end position="25"/>
    </location>
</feature>